<dbReference type="Proteomes" id="UP000799753">
    <property type="component" value="Unassembled WGS sequence"/>
</dbReference>
<evidence type="ECO:0000313" key="9">
    <source>
        <dbReference type="EMBL" id="KAF2639432.1"/>
    </source>
</evidence>
<feature type="transmembrane region" description="Helical" evidence="7">
    <location>
        <begin position="61"/>
        <end position="84"/>
    </location>
</feature>
<evidence type="ECO:0000256" key="1">
    <source>
        <dbReference type="ARBA" id="ARBA00004141"/>
    </source>
</evidence>
<dbReference type="PANTHER" id="PTHR33048">
    <property type="entry name" value="PTH11-LIKE INTEGRAL MEMBRANE PROTEIN (AFU_ORTHOLOGUE AFUA_5G11245)"/>
    <property type="match status" value="1"/>
</dbReference>
<reference evidence="9" key="1">
    <citation type="journal article" date="2020" name="Stud. Mycol.">
        <title>101 Dothideomycetes genomes: a test case for predicting lifestyles and emergence of pathogens.</title>
        <authorList>
            <person name="Haridas S."/>
            <person name="Albert R."/>
            <person name="Binder M."/>
            <person name="Bloem J."/>
            <person name="Labutti K."/>
            <person name="Salamov A."/>
            <person name="Andreopoulos B."/>
            <person name="Baker S."/>
            <person name="Barry K."/>
            <person name="Bills G."/>
            <person name="Bluhm B."/>
            <person name="Cannon C."/>
            <person name="Castanera R."/>
            <person name="Culley D."/>
            <person name="Daum C."/>
            <person name="Ezra D."/>
            <person name="Gonzalez J."/>
            <person name="Henrissat B."/>
            <person name="Kuo A."/>
            <person name="Liang C."/>
            <person name="Lipzen A."/>
            <person name="Lutzoni F."/>
            <person name="Magnuson J."/>
            <person name="Mondo S."/>
            <person name="Nolan M."/>
            <person name="Ohm R."/>
            <person name="Pangilinan J."/>
            <person name="Park H.-J."/>
            <person name="Ramirez L."/>
            <person name="Alfaro M."/>
            <person name="Sun H."/>
            <person name="Tritt A."/>
            <person name="Yoshinaga Y."/>
            <person name="Zwiers L.-H."/>
            <person name="Turgeon B."/>
            <person name="Goodwin S."/>
            <person name="Spatafora J."/>
            <person name="Crous P."/>
            <person name="Grigoriev I."/>
        </authorList>
    </citation>
    <scope>NUCLEOTIDE SEQUENCE</scope>
    <source>
        <strain evidence="9">CBS 473.64</strain>
    </source>
</reference>
<dbReference type="PANTHER" id="PTHR33048:SF129">
    <property type="entry name" value="INTEGRAL MEMBRANE PROTEIN-RELATED"/>
    <property type="match status" value="1"/>
</dbReference>
<sequence length="384" mass="43030">MLTWPSPAEMAEWPTPNYVNPVTRRPMVMGVEITFIILVILFTSCRFYSRIFIVKGLGLDDLMMLIASIASVGASIMMCISTGAEYQTGYHLWDVRPSLALNSASVGMIGMASQLLFVVITVFMKISVLLTYLRIFPSNTNKYFCWTMLVYVFAWGVTCFCIELLQCNPVEAYWLPLKYPNTTCMSEKLIYWITGGFNVLSDFLIFLWPAKDLSKLQVSFKQRFTLIAMFTLGFTVCIAGVCRIWYTSVYLSNWDILWHGAGLYIMVTIENSIGIICGCIPSCRPLLSRAFPEIFSSTTHTSDGKSAKTPTEKGFTSLSGDARSAARSLGRGDEHADPMPSMPSPVRTASRRRDPDAISQGSEEWIMLQDRFTSGEKLMSPDIV</sequence>
<evidence type="ECO:0000256" key="2">
    <source>
        <dbReference type="ARBA" id="ARBA00022692"/>
    </source>
</evidence>
<evidence type="ECO:0000256" key="7">
    <source>
        <dbReference type="SAM" id="Phobius"/>
    </source>
</evidence>
<comment type="subcellular location">
    <subcellularLocation>
        <location evidence="1">Membrane</location>
        <topology evidence="1">Multi-pass membrane protein</topology>
    </subcellularLocation>
</comment>
<comment type="similarity">
    <text evidence="5">Belongs to the SAT4 family.</text>
</comment>
<dbReference type="InterPro" id="IPR049326">
    <property type="entry name" value="Rhodopsin_dom_fungi"/>
</dbReference>
<dbReference type="EMBL" id="MU006786">
    <property type="protein sequence ID" value="KAF2639432.1"/>
    <property type="molecule type" value="Genomic_DNA"/>
</dbReference>
<dbReference type="AlphaFoldDB" id="A0A6A6RWN4"/>
<keyword evidence="2 7" id="KW-0812">Transmembrane</keyword>
<gene>
    <name evidence="9" type="ORF">P280DRAFT_402478</name>
</gene>
<accession>A0A6A6RWN4</accession>
<organism evidence="9 10">
    <name type="scientific">Massarina eburnea CBS 473.64</name>
    <dbReference type="NCBI Taxonomy" id="1395130"/>
    <lineage>
        <taxon>Eukaryota</taxon>
        <taxon>Fungi</taxon>
        <taxon>Dikarya</taxon>
        <taxon>Ascomycota</taxon>
        <taxon>Pezizomycotina</taxon>
        <taxon>Dothideomycetes</taxon>
        <taxon>Pleosporomycetidae</taxon>
        <taxon>Pleosporales</taxon>
        <taxon>Massarineae</taxon>
        <taxon>Massarinaceae</taxon>
        <taxon>Massarina</taxon>
    </lineage>
</organism>
<evidence type="ECO:0000259" key="8">
    <source>
        <dbReference type="Pfam" id="PF20684"/>
    </source>
</evidence>
<feature type="region of interest" description="Disordered" evidence="6">
    <location>
        <begin position="298"/>
        <end position="363"/>
    </location>
</feature>
<evidence type="ECO:0000313" key="10">
    <source>
        <dbReference type="Proteomes" id="UP000799753"/>
    </source>
</evidence>
<keyword evidence="4 7" id="KW-0472">Membrane</keyword>
<evidence type="ECO:0000256" key="3">
    <source>
        <dbReference type="ARBA" id="ARBA00022989"/>
    </source>
</evidence>
<keyword evidence="3 7" id="KW-1133">Transmembrane helix</keyword>
<keyword evidence="10" id="KW-1185">Reference proteome</keyword>
<name>A0A6A6RWN4_9PLEO</name>
<evidence type="ECO:0000256" key="5">
    <source>
        <dbReference type="ARBA" id="ARBA00038359"/>
    </source>
</evidence>
<dbReference type="OrthoDB" id="5401779at2759"/>
<dbReference type="InterPro" id="IPR052337">
    <property type="entry name" value="SAT4-like"/>
</dbReference>
<feature type="transmembrane region" description="Helical" evidence="7">
    <location>
        <begin position="258"/>
        <end position="280"/>
    </location>
</feature>
<feature type="transmembrane region" description="Helical" evidence="7">
    <location>
        <begin position="189"/>
        <end position="208"/>
    </location>
</feature>
<evidence type="ECO:0000256" key="6">
    <source>
        <dbReference type="SAM" id="MobiDB-lite"/>
    </source>
</evidence>
<feature type="domain" description="Rhodopsin" evidence="8">
    <location>
        <begin position="46"/>
        <end position="289"/>
    </location>
</feature>
<dbReference type="Pfam" id="PF20684">
    <property type="entry name" value="Fung_rhodopsin"/>
    <property type="match status" value="1"/>
</dbReference>
<feature type="transmembrane region" description="Helical" evidence="7">
    <location>
        <begin position="104"/>
        <end position="131"/>
    </location>
</feature>
<feature type="transmembrane region" description="Helical" evidence="7">
    <location>
        <begin position="27"/>
        <end position="49"/>
    </location>
</feature>
<feature type="transmembrane region" description="Helical" evidence="7">
    <location>
        <begin position="143"/>
        <end position="165"/>
    </location>
</feature>
<protein>
    <recommendedName>
        <fullName evidence="8">Rhodopsin domain-containing protein</fullName>
    </recommendedName>
</protein>
<feature type="transmembrane region" description="Helical" evidence="7">
    <location>
        <begin position="224"/>
        <end position="246"/>
    </location>
</feature>
<proteinExistence type="inferred from homology"/>
<evidence type="ECO:0000256" key="4">
    <source>
        <dbReference type="ARBA" id="ARBA00023136"/>
    </source>
</evidence>
<dbReference type="GO" id="GO:0016020">
    <property type="term" value="C:membrane"/>
    <property type="evidence" value="ECO:0007669"/>
    <property type="project" value="UniProtKB-SubCell"/>
</dbReference>